<keyword evidence="3" id="KW-1185">Reference proteome</keyword>
<protein>
    <submittedName>
        <fullName evidence="2">DUF5080 family protein</fullName>
    </submittedName>
</protein>
<sequence>MIYIVLIGLFVVFYAVFTTSYFKVDGLPLLSLIIDLGIIVAFIIFYFIGGYLELNDLHNYLMFTYFGSFVYMYFAIKTFWIKPSLLKYMVEKDNNPDEEQLETQELDLRTARIRAIYYFIIAILLMGLTHIHMHPELQEDLTSMNPLFVFIGLIIIIIWLILDVYRKIKYGVFLFKTIVPLVVTIYIFINTITM</sequence>
<name>A0ABY3PCG5_9STAP</name>
<accession>A0ABY3PCG5</accession>
<feature type="transmembrane region" description="Helical" evidence="1">
    <location>
        <begin position="29"/>
        <end position="48"/>
    </location>
</feature>
<gene>
    <name evidence="2" type="ORF">LN051_10825</name>
</gene>
<evidence type="ECO:0000313" key="2">
    <source>
        <dbReference type="EMBL" id="UEX90011.1"/>
    </source>
</evidence>
<keyword evidence="1" id="KW-0472">Membrane</keyword>
<dbReference type="InterPro" id="IPR031689">
    <property type="entry name" value="DUF5080"/>
</dbReference>
<feature type="transmembrane region" description="Helical" evidence="1">
    <location>
        <begin position="115"/>
        <end position="133"/>
    </location>
</feature>
<evidence type="ECO:0000313" key="3">
    <source>
        <dbReference type="Proteomes" id="UP001197626"/>
    </source>
</evidence>
<reference evidence="2 3" key="1">
    <citation type="journal article" date="2022" name="Pathogens">
        <title>Staphylococcus ratti sp. nov. Isolated from a Lab Rat.</title>
        <authorList>
            <person name="Kovarovic V."/>
            <person name="Sedlacek I."/>
            <person name="Petras P."/>
            <person name="Kralova S."/>
            <person name="Maslanova I."/>
            <person name="Svec P."/>
            <person name="Neumann-Schaal M."/>
            <person name="Botka T."/>
            <person name="Gelbicova T."/>
            <person name="Stankova E."/>
            <person name="Doskar J."/>
            <person name="Pantucek R."/>
        </authorList>
    </citation>
    <scope>NUCLEOTIDE SEQUENCE [LARGE SCALE GENOMIC DNA]</scope>
    <source>
        <strain evidence="2 3">CCM 9025</strain>
    </source>
</reference>
<dbReference type="Proteomes" id="UP001197626">
    <property type="component" value="Chromosome"/>
</dbReference>
<evidence type="ECO:0000256" key="1">
    <source>
        <dbReference type="SAM" id="Phobius"/>
    </source>
</evidence>
<feature type="transmembrane region" description="Helical" evidence="1">
    <location>
        <begin position="172"/>
        <end position="189"/>
    </location>
</feature>
<dbReference type="RefSeq" id="WP_229292511.1">
    <property type="nucleotide sequence ID" value="NZ_CP086654.1"/>
</dbReference>
<keyword evidence="1" id="KW-1133">Transmembrane helix</keyword>
<feature type="transmembrane region" description="Helical" evidence="1">
    <location>
        <begin position="145"/>
        <end position="165"/>
    </location>
</feature>
<organism evidence="2 3">
    <name type="scientific">Staphylococcus ratti</name>
    <dbReference type="NCBI Taxonomy" id="2892440"/>
    <lineage>
        <taxon>Bacteria</taxon>
        <taxon>Bacillati</taxon>
        <taxon>Bacillota</taxon>
        <taxon>Bacilli</taxon>
        <taxon>Bacillales</taxon>
        <taxon>Staphylococcaceae</taxon>
        <taxon>Staphylococcus</taxon>
    </lineage>
</organism>
<dbReference type="EMBL" id="CP086654">
    <property type="protein sequence ID" value="UEX90011.1"/>
    <property type="molecule type" value="Genomic_DNA"/>
</dbReference>
<feature type="transmembrane region" description="Helical" evidence="1">
    <location>
        <begin position="6"/>
        <end position="22"/>
    </location>
</feature>
<feature type="transmembrane region" description="Helical" evidence="1">
    <location>
        <begin position="60"/>
        <end position="80"/>
    </location>
</feature>
<dbReference type="Pfam" id="PF16883">
    <property type="entry name" value="DUF5080"/>
    <property type="match status" value="1"/>
</dbReference>
<keyword evidence="1" id="KW-0812">Transmembrane</keyword>
<proteinExistence type="predicted"/>